<dbReference type="GO" id="GO:0005789">
    <property type="term" value="C:endoplasmic reticulum membrane"/>
    <property type="evidence" value="ECO:0007669"/>
    <property type="project" value="UniProtKB-SubCell"/>
</dbReference>
<evidence type="ECO:0000256" key="10">
    <source>
        <dbReference type="ARBA" id="ARBA00038466"/>
    </source>
</evidence>
<keyword evidence="9 11" id="KW-0472">Membrane</keyword>
<feature type="transmembrane region" description="Helical" evidence="11">
    <location>
        <begin position="323"/>
        <end position="340"/>
    </location>
</feature>
<accession>A0A9W8XP50</accession>
<dbReference type="AlphaFoldDB" id="A0A9W8XP50"/>
<evidence type="ECO:0000256" key="6">
    <source>
        <dbReference type="ARBA" id="ARBA00022692"/>
    </source>
</evidence>
<dbReference type="GO" id="GO:0006506">
    <property type="term" value="P:GPI anchor biosynthetic process"/>
    <property type="evidence" value="ECO:0007669"/>
    <property type="project" value="UniProtKB-KW"/>
</dbReference>
<keyword evidence="6 11" id="KW-0812">Transmembrane</keyword>
<reference evidence="13" key="1">
    <citation type="submission" date="2022-10" db="EMBL/GenBank/DDBJ databases">
        <title>Tapping the CABI collections for fungal endophytes: first genome assemblies for Collariella, Neodidymelliopsis, Ascochyta clinopodiicola, Didymella pomorum, Didymosphaeria variabile, Neocosmospora piperis and Neocucurbitaria cava.</title>
        <authorList>
            <person name="Hill R."/>
        </authorList>
    </citation>
    <scope>NUCLEOTIDE SEQUENCE</scope>
    <source>
        <strain evidence="13">IMI 356815</strain>
    </source>
</reference>
<evidence type="ECO:0000256" key="12">
    <source>
        <dbReference type="SAM" id="SignalP"/>
    </source>
</evidence>
<feature type="transmembrane region" description="Helical" evidence="11">
    <location>
        <begin position="209"/>
        <end position="228"/>
    </location>
</feature>
<evidence type="ECO:0000256" key="3">
    <source>
        <dbReference type="ARBA" id="ARBA00022502"/>
    </source>
</evidence>
<keyword evidence="5" id="KW-0808">Transferase</keyword>
<evidence type="ECO:0000256" key="5">
    <source>
        <dbReference type="ARBA" id="ARBA00022679"/>
    </source>
</evidence>
<keyword evidence="12" id="KW-0732">Signal</keyword>
<protein>
    <recommendedName>
        <fullName evidence="11">Mannosyltransferase</fullName>
        <ecNumber evidence="11">2.4.1.-</ecNumber>
    </recommendedName>
</protein>
<sequence length="521" mass="59708">MWRRTYFLLILVRIYFALSPSYLHPDENFQGPEVVAGRVFSYPVHETWEFTSANPIRSTFPLWLAYGWPMYILRWLWEGFGYGEVSPSVVYWTLRVLMLSLSVVLEDWAIQELVQSRRARRVALLLIASSYVTWTFQTHTFSNSLETLVVSWSLVLIQRIVEDKKRSGILASSLLGFFVVAGTFNRITFPAFLVVPSFSLLPHFWRKPFSLIFIILFATLTAFLAISVDTAFYTPGDLTFASVLHNPVITPLNNFLYNSDYANLAQHGLHPYYQHFLVNLPQLLGPATALLFLINRSQITMSLVSAISGIALLSIFPHQEARFLLPAVPLILASVSLPRVQRRFWISAWVLFNVVLGVLMGIYHQGGIVPAQMYIAKTNETVSHAFWWKTYSPPIWLLNGKNEELKTIDLMGMPGDEMLEQVGTALPTCRTRRPPKLVDRAAVYLVAPRSTDFLHPYYDLSEQQDISLKEVWSYRRHLNLDDMDIPKDGFWKTMGRVIGDRGLVVWRVTRNCWSKQSSSSP</sequence>
<dbReference type="GeneID" id="80909295"/>
<dbReference type="PANTHER" id="PTHR22760:SF3">
    <property type="entry name" value="GPI MANNOSYLTRANSFERASE 4"/>
    <property type="match status" value="1"/>
</dbReference>
<feature type="transmembrane region" description="Helical" evidence="11">
    <location>
        <begin position="276"/>
        <end position="293"/>
    </location>
</feature>
<dbReference type="Proteomes" id="UP001140513">
    <property type="component" value="Unassembled WGS sequence"/>
</dbReference>
<dbReference type="PANTHER" id="PTHR22760">
    <property type="entry name" value="GLYCOSYLTRANSFERASE"/>
    <property type="match status" value="1"/>
</dbReference>
<dbReference type="OrthoDB" id="10066429at2759"/>
<comment type="subcellular location">
    <subcellularLocation>
        <location evidence="1 11">Endoplasmic reticulum membrane</location>
        <topology evidence="1 11">Multi-pass membrane protein</topology>
    </subcellularLocation>
</comment>
<feature type="signal peptide" evidence="12">
    <location>
        <begin position="1"/>
        <end position="17"/>
    </location>
</feature>
<dbReference type="EC" id="2.4.1.-" evidence="11"/>
<keyword evidence="3" id="KW-0337">GPI-anchor biosynthesis</keyword>
<proteinExistence type="inferred from homology"/>
<gene>
    <name evidence="13" type="primary">SMP3</name>
    <name evidence="13" type="ORF">N0V89_005765</name>
</gene>
<evidence type="ECO:0000313" key="13">
    <source>
        <dbReference type="EMBL" id="KAJ4354032.1"/>
    </source>
</evidence>
<feature type="transmembrane region" description="Helical" evidence="11">
    <location>
        <begin position="168"/>
        <end position="189"/>
    </location>
</feature>
<dbReference type="Pfam" id="PF03901">
    <property type="entry name" value="Glyco_transf_22"/>
    <property type="match status" value="1"/>
</dbReference>
<evidence type="ECO:0000256" key="11">
    <source>
        <dbReference type="RuleBase" id="RU363075"/>
    </source>
</evidence>
<dbReference type="InterPro" id="IPR005599">
    <property type="entry name" value="GPI_mannosylTrfase"/>
</dbReference>
<organism evidence="13 14">
    <name type="scientific">Didymosphaeria variabile</name>
    <dbReference type="NCBI Taxonomy" id="1932322"/>
    <lineage>
        <taxon>Eukaryota</taxon>
        <taxon>Fungi</taxon>
        <taxon>Dikarya</taxon>
        <taxon>Ascomycota</taxon>
        <taxon>Pezizomycotina</taxon>
        <taxon>Dothideomycetes</taxon>
        <taxon>Pleosporomycetidae</taxon>
        <taxon>Pleosporales</taxon>
        <taxon>Massarineae</taxon>
        <taxon>Didymosphaeriaceae</taxon>
        <taxon>Didymosphaeria</taxon>
    </lineage>
</organism>
<evidence type="ECO:0000256" key="4">
    <source>
        <dbReference type="ARBA" id="ARBA00022676"/>
    </source>
</evidence>
<keyword evidence="8 11" id="KW-1133">Transmembrane helix</keyword>
<feature type="transmembrane region" description="Helical" evidence="11">
    <location>
        <begin position="299"/>
        <end position="316"/>
    </location>
</feature>
<dbReference type="RefSeq" id="XP_056071806.1">
    <property type="nucleotide sequence ID" value="XM_056214539.1"/>
</dbReference>
<keyword evidence="14" id="KW-1185">Reference proteome</keyword>
<comment type="caution">
    <text evidence="13">The sequence shown here is derived from an EMBL/GenBank/DDBJ whole genome shotgun (WGS) entry which is preliminary data.</text>
</comment>
<name>A0A9W8XP50_9PLEO</name>
<feature type="transmembrane region" description="Helical" evidence="11">
    <location>
        <begin position="346"/>
        <end position="363"/>
    </location>
</feature>
<keyword evidence="7 11" id="KW-0256">Endoplasmic reticulum</keyword>
<comment type="pathway">
    <text evidence="2">Glycolipid biosynthesis; glycosylphosphatidylinositol-anchor biosynthesis.</text>
</comment>
<evidence type="ECO:0000256" key="8">
    <source>
        <dbReference type="ARBA" id="ARBA00022989"/>
    </source>
</evidence>
<evidence type="ECO:0000256" key="9">
    <source>
        <dbReference type="ARBA" id="ARBA00023136"/>
    </source>
</evidence>
<evidence type="ECO:0000256" key="2">
    <source>
        <dbReference type="ARBA" id="ARBA00004687"/>
    </source>
</evidence>
<evidence type="ECO:0000256" key="7">
    <source>
        <dbReference type="ARBA" id="ARBA00022824"/>
    </source>
</evidence>
<dbReference type="EMBL" id="JAPEUX010000004">
    <property type="protein sequence ID" value="KAJ4354032.1"/>
    <property type="molecule type" value="Genomic_DNA"/>
</dbReference>
<keyword evidence="4 11" id="KW-0328">Glycosyltransferase</keyword>
<evidence type="ECO:0000313" key="14">
    <source>
        <dbReference type="Proteomes" id="UP001140513"/>
    </source>
</evidence>
<evidence type="ECO:0000256" key="1">
    <source>
        <dbReference type="ARBA" id="ARBA00004477"/>
    </source>
</evidence>
<comment type="similarity">
    <text evidence="10">Belongs to the glycosyltransferase 22 family. PIGZ subfamily.</text>
</comment>
<feature type="chain" id="PRO_5040994647" description="Mannosyltransferase" evidence="12">
    <location>
        <begin position="18"/>
        <end position="521"/>
    </location>
</feature>
<dbReference type="GO" id="GO:0000026">
    <property type="term" value="F:alpha-1,2-mannosyltransferase activity"/>
    <property type="evidence" value="ECO:0007669"/>
    <property type="project" value="TreeGrafter"/>
</dbReference>